<name>A0ACC1T3N7_9APHY</name>
<accession>A0ACC1T3N7</accession>
<evidence type="ECO:0000313" key="2">
    <source>
        <dbReference type="Proteomes" id="UP001148662"/>
    </source>
</evidence>
<protein>
    <submittedName>
        <fullName evidence="1">Uncharacterized protein</fullName>
    </submittedName>
</protein>
<sequence length="1163" mass="129983">MSSIPQWERTTLISPVSIPSSAAASSRPFTMVYRIWKKRLRPASPETSASKPLLTASRTAPGGYSKSNSKEFQDRLAEAERRDASNLDRYQTALSQRDDRFISDLQSQGGFNMRFSELVIVVLQVSNNLPATTSARLENILLKDIAKAICRVIGQSFEGFQIGPSVLNSLEVEFNTNAPIGRGASGKVYTGKWNGAIVAVKRMHVDDARAISEEQRQAISHEVKIWSSLQHPNVLAFYGACLEATVPFIVMKFCPFGDIAHYLDIHPNADRTRLAYEVALALAYLHSRNIVHADVKAANVLVGEDHHALLTDFGLSLKLQQIRNQSSYSRTVDKQRGTLLWMAPEVLEGTSPDMTADVYSLGMTIWEIFSGQIPFGSVISDHIFIYNVVSLQRRPKRPDRLNSEDMIWNVIEKCWIQDRQSRPAAEEVVRWLQSLLRNPADAQGEKPNGAVGPIDLRVPDMKRVPQPMIGPASLDNTVIGRIVPSHSEESVTPILQLTAGPMLRYDTVDENGIWHGAALIVTADAGSAYEPSPTLIYISDPSHPATPPATSGEYNGQSNIAIPHLVDPLFNVLSAANDVHTLPDRNTLRETVPGQEIFVYVASGGTFTFWRFMIHIPLGPVEMRMIYSINGGQEFNFVVPGRNQNMRWAAYSRNSFSAGVNQNDFRGPGFQSGYDPVWSDVLQKHAENPFHVLVGAGGQIYSDAIISEPELQEWASMKDAGKKNNCSLSLEMHSAIDQFYFHHYCRVFGSGAFSRANSSIPMLNMLDDHDLVSALHILSYWCQFKPRVLWRSMGTATVSIYIPFAALFSLKISPSSDPDETMRSPVFRSIGSRGYFFFLLFQCFINIEVDGLDVAGHPFRSLVIGTEGPYAHFPSHSFLTYMGPKVYMLLLDCRAERKQDQVCSQAQYANIFQRLEQLPRGTEHLIVQLGIPIAYPRMVFLETALEAKLNPLVALGRAGSLGRSGLVNKFNTDAELLDDLNDHWTAKAHKLYVRYNFMSSQRERNWFIERLQQDIATGKHIRVTFLSGNVQLAAVGLLKTYVNNKDRELPPAMDHRYMLNIVTSAIVDTPPPNGVLAMLSSLSTKTHKTLHHLNTDETMVPIFVTDTQGRPSKSKYIMGKRNWCAVDWDPSSADLVFDIRVEKERGYGETVGYTIRAPPPRWS</sequence>
<evidence type="ECO:0000313" key="1">
    <source>
        <dbReference type="EMBL" id="KAJ3552242.1"/>
    </source>
</evidence>
<comment type="caution">
    <text evidence="1">The sequence shown here is derived from an EMBL/GenBank/DDBJ whole genome shotgun (WGS) entry which is preliminary data.</text>
</comment>
<proteinExistence type="predicted"/>
<gene>
    <name evidence="1" type="ORF">NM688_g4254</name>
</gene>
<dbReference type="EMBL" id="JANHOG010000687">
    <property type="protein sequence ID" value="KAJ3552242.1"/>
    <property type="molecule type" value="Genomic_DNA"/>
</dbReference>
<keyword evidence="2" id="KW-1185">Reference proteome</keyword>
<reference evidence="1" key="1">
    <citation type="submission" date="2022-07" db="EMBL/GenBank/DDBJ databases">
        <title>Genome Sequence of Phlebia brevispora.</title>
        <authorList>
            <person name="Buettner E."/>
        </authorList>
    </citation>
    <scope>NUCLEOTIDE SEQUENCE</scope>
    <source>
        <strain evidence="1">MPL23</strain>
    </source>
</reference>
<dbReference type="Proteomes" id="UP001148662">
    <property type="component" value="Unassembled WGS sequence"/>
</dbReference>
<organism evidence="1 2">
    <name type="scientific">Phlebia brevispora</name>
    <dbReference type="NCBI Taxonomy" id="194682"/>
    <lineage>
        <taxon>Eukaryota</taxon>
        <taxon>Fungi</taxon>
        <taxon>Dikarya</taxon>
        <taxon>Basidiomycota</taxon>
        <taxon>Agaricomycotina</taxon>
        <taxon>Agaricomycetes</taxon>
        <taxon>Polyporales</taxon>
        <taxon>Meruliaceae</taxon>
        <taxon>Phlebia</taxon>
    </lineage>
</organism>